<evidence type="ECO:0000256" key="1">
    <source>
        <dbReference type="SAM" id="Coils"/>
    </source>
</evidence>
<dbReference type="Gene3D" id="1.20.58.60">
    <property type="match status" value="4"/>
</dbReference>
<dbReference type="InterPro" id="IPR003598">
    <property type="entry name" value="Ig_sub2"/>
</dbReference>
<feature type="region of interest" description="Disordered" evidence="2">
    <location>
        <begin position="1133"/>
        <end position="1185"/>
    </location>
</feature>
<feature type="compositionally biased region" description="Polar residues" evidence="2">
    <location>
        <begin position="1133"/>
        <end position="1152"/>
    </location>
</feature>
<dbReference type="InterPro" id="IPR050876">
    <property type="entry name" value="IgLON_domain"/>
</dbReference>
<dbReference type="InterPro" id="IPR013098">
    <property type="entry name" value="Ig_I-set"/>
</dbReference>
<dbReference type="EMBL" id="JAHFZB010000012">
    <property type="protein sequence ID" value="KAK6483177.1"/>
    <property type="molecule type" value="Genomic_DNA"/>
</dbReference>
<dbReference type="SMART" id="SM00150">
    <property type="entry name" value="SPEC"/>
    <property type="match status" value="3"/>
</dbReference>
<organism evidence="4 5">
    <name type="scientific">Huso huso</name>
    <name type="common">Beluga</name>
    <name type="synonym">Acipenser huso</name>
    <dbReference type="NCBI Taxonomy" id="61971"/>
    <lineage>
        <taxon>Eukaryota</taxon>
        <taxon>Metazoa</taxon>
        <taxon>Chordata</taxon>
        <taxon>Craniata</taxon>
        <taxon>Vertebrata</taxon>
        <taxon>Euteleostomi</taxon>
        <taxon>Actinopterygii</taxon>
        <taxon>Chondrostei</taxon>
        <taxon>Acipenseriformes</taxon>
        <taxon>Acipenseridae</taxon>
        <taxon>Huso</taxon>
    </lineage>
</organism>
<dbReference type="InterPro" id="IPR018159">
    <property type="entry name" value="Spectrin/alpha-actinin"/>
</dbReference>
<feature type="domain" description="Ig-like" evidence="3">
    <location>
        <begin position="1615"/>
        <end position="1703"/>
    </location>
</feature>
<accession>A0ABR0ZEE3</accession>
<proteinExistence type="predicted"/>
<feature type="coiled-coil region" evidence="1">
    <location>
        <begin position="217"/>
        <end position="251"/>
    </location>
</feature>
<feature type="compositionally biased region" description="Polar residues" evidence="2">
    <location>
        <begin position="1165"/>
        <end position="1185"/>
    </location>
</feature>
<dbReference type="SMART" id="SM00409">
    <property type="entry name" value="IG"/>
    <property type="match status" value="2"/>
</dbReference>
<dbReference type="InterPro" id="IPR003599">
    <property type="entry name" value="Ig_sub"/>
</dbReference>
<keyword evidence="1" id="KW-0175">Coiled coil</keyword>
<dbReference type="InterPro" id="IPR013783">
    <property type="entry name" value="Ig-like_fold"/>
</dbReference>
<dbReference type="CDD" id="cd00176">
    <property type="entry name" value="SPEC"/>
    <property type="match status" value="2"/>
</dbReference>
<dbReference type="Gene3D" id="2.60.40.10">
    <property type="entry name" value="Immunoglobulins"/>
    <property type="match status" value="2"/>
</dbReference>
<dbReference type="Pfam" id="PF25101">
    <property type="entry name" value="Spectrin_7"/>
    <property type="match status" value="1"/>
</dbReference>
<dbReference type="SMART" id="SM00408">
    <property type="entry name" value="IGc2"/>
    <property type="match status" value="2"/>
</dbReference>
<dbReference type="SUPFAM" id="SSF46966">
    <property type="entry name" value="Spectrin repeat"/>
    <property type="match status" value="3"/>
</dbReference>
<feature type="coiled-coil region" evidence="1">
    <location>
        <begin position="859"/>
        <end position="954"/>
    </location>
</feature>
<dbReference type="Pfam" id="PF07679">
    <property type="entry name" value="I-set"/>
    <property type="match status" value="2"/>
</dbReference>
<name>A0ABR0ZEE3_HUSHU</name>
<evidence type="ECO:0000313" key="5">
    <source>
        <dbReference type="Proteomes" id="UP001369086"/>
    </source>
</evidence>
<feature type="compositionally biased region" description="Basic and acidic residues" evidence="2">
    <location>
        <begin position="1153"/>
        <end position="1164"/>
    </location>
</feature>
<protein>
    <submittedName>
        <fullName evidence="4">Coiled-coil domain-containing protein 141-like</fullName>
    </submittedName>
</protein>
<dbReference type="InterPro" id="IPR058157">
    <property type="entry name" value="Spectrin_met"/>
</dbReference>
<dbReference type="InterPro" id="IPR007110">
    <property type="entry name" value="Ig-like_dom"/>
</dbReference>
<reference evidence="4 5" key="1">
    <citation type="submission" date="2021-05" db="EMBL/GenBank/DDBJ databases">
        <authorList>
            <person name="Zahm M."/>
            <person name="Klopp C."/>
            <person name="Cabau C."/>
            <person name="Kuhl H."/>
            <person name="Suciu R."/>
            <person name="Ciorpac M."/>
            <person name="Holostenco D."/>
            <person name="Gessner J."/>
            <person name="Wuertz S."/>
            <person name="Hohne C."/>
            <person name="Stock M."/>
            <person name="Gislard M."/>
            <person name="Lluch J."/>
            <person name="Milhes M."/>
            <person name="Lampietro C."/>
            <person name="Lopez Roques C."/>
            <person name="Donnadieu C."/>
            <person name="Du K."/>
            <person name="Schartl M."/>
            <person name="Guiguen Y."/>
        </authorList>
    </citation>
    <scope>NUCLEOTIDE SEQUENCE [LARGE SCALE GENOMIC DNA]</scope>
    <source>
        <strain evidence="4">Hh-F2</strain>
        <tissue evidence="4">Blood</tissue>
    </source>
</reference>
<feature type="domain" description="Ig-like" evidence="3">
    <location>
        <begin position="1711"/>
        <end position="1800"/>
    </location>
</feature>
<gene>
    <name evidence="4" type="ORF">HHUSO_G14599</name>
</gene>
<dbReference type="Proteomes" id="UP001369086">
    <property type="component" value="Unassembled WGS sequence"/>
</dbReference>
<dbReference type="PROSITE" id="PS50835">
    <property type="entry name" value="IG_LIKE"/>
    <property type="match status" value="2"/>
</dbReference>
<evidence type="ECO:0000256" key="2">
    <source>
        <dbReference type="SAM" id="MobiDB-lite"/>
    </source>
</evidence>
<dbReference type="PANTHER" id="PTHR42757">
    <property type="entry name" value="IGLON FAMILY OF IMMUNOGLOBULIN SUPERFAMILY-RELATED"/>
    <property type="match status" value="1"/>
</dbReference>
<keyword evidence="5" id="KW-1185">Reference proteome</keyword>
<dbReference type="InterPro" id="IPR036179">
    <property type="entry name" value="Ig-like_dom_sf"/>
</dbReference>
<dbReference type="PANTHER" id="PTHR42757:SF44">
    <property type="entry name" value="COILED-COIL DOMAIN-CONTAINING PROTEIN 141"/>
    <property type="match status" value="1"/>
</dbReference>
<sequence>MSNEGDYRGQPSTTTISTVAVQAGDSWIIVALLKCGTLVKLQLAESTPNLLEIGSNQDETKKLLHGHEVMLAKLKAQEDGVWSLLGEADKTAEDNLDQEQVYAAMATTLSEAWVALIDLLEKRKALLHLASEFFDRALEFAIKIDEAEDFLQNAQEFQNADGLKELLHKHSYMKKVLLEKSMSLLNKSQELQDFIKDFKVDDPAINSEAIRGARSSCLKIESLLEMLQDRRRQLNEQLKQQRMDLEHILEMCHWNQQEQEVTNWLKEHAEVYLERDQLGSSLSENEELLQEYQEFEIKAKERSLYVERLTAKASAILMAEDYRDKEEVLVRSQKLKALHDEIWHQMLERGTHLQEANAFFSSANKAFNVLGSIEGHLKLLNSESFSLPELAKRQEELQKSIKETAAEALQRGQSFLNKANPQSSQLSGIHKMTGDLQGRVSQLTNQCQAHKELAVKKQQLITSTEDHFDKASSWVEKCSSVLSSNVEPGSCLAESEDVLNKHLELSLQTKEVVNELEAFAEIITELKTFESPEVTEFSNKSCLLNEELNTLSRNITSRVEIMIAYVTFLKSAKEVDEQIQNLEELYRSKPMEEDNEESSKSMMEIANVKWQSLLERFLTVQDLGHHFINSSNMVSENLNLNVKAAVTVVENTREDLSKKKVALTELWTAWQLHVNQLTSVKKQWRSFKEQLKKTVHNLKTVEDVLAPASKVELGSNLLVATQLQDNFNQAKPQFQQLNAEVEYMVKISELLVLKGIPVKENNEMVAELLHIHQRVKERINEYEAVLNRTVKFHQLFDELENLLKSEPVTAFHDINQAKTQLSQHQGKQTHIRHLYKLAITLGVDITTTVQQSSALGFSVQQLQKKLKALEAGCVNWSTEADKYEENLLSNVHYCSVKEEISELKDSFKDLKKKFNNLKFNYMKKNDKSRNLKAVKNQIQQVDMYAEKIQMLKKKISNFATKVSAGTEKQLLGSNPREIEEAVNELQKQVVDFDKTVEEYKQNLDMSVRLQQAMEEYNFWCEEASATIVRVGKYSSECKTREAVGILYKQFEKFVWPTVPQQEERINQITELAVRLHGPEEGKKFIEKTVNKHKEILESIKELCNGLRDLEGKLQSDVLKQKLESSVDLKVDNQQNVKTNKAQNVKGETSFQETPERVELNEEPNRSATSESIKAVPDQTSRNGNSMLDKKLRSQELSENVKNHHDALSEKRSFTEETYSETNTVSNKVEEQIFTTVQRQEQQRSTVYSCTQTIRLSASPIDPGRRITSLHQTGNWAQGTQTSAFPADTEASGLPHIQEEFKRMDMQGHRHSTNNNRDTQNDKVYSYLQSSTLNTQTKDEDLVHRELPHSVPDDFLLQDAAAILHAATEGSGLAEGDLQNELLTDETLSIDEYECASPDDISLPPLSETPESNILHSETDLEDGFCLSSHSLHVNTSSQQTQSQFGNNRMTDSFDFLTPVAAADTLNHRREWVSSQSESYPSPPGGLYPKFKSESSSFVRSPLTVPAPGIVSDTLSSILKSKPANNSSISGAFSECSETHYALHESFTETQECLQDPNKCIASSGSLHASPAPLTTDPLAHKSEHDTGFCKPTTIREEIRLPSGTRAMSNITGQGPNFSRLLPNATVVEGSPVTLEVEVTGFPEPTLTWYRNGQKLTNDEHIELSQKEGKHSLFIKKATDSDAGLYVVRAKNSSGTLSSSAILQVKVQGQPPNFKTKIEDKVLLVGEDLFLECTVSGRPTPHILWLKDHVVVASGESKIQNLSDTHVLLKRNVGLADTGKYFCIAKNEAGEACCSAFVVVTGN</sequence>
<dbReference type="SUPFAM" id="SSF48726">
    <property type="entry name" value="Immunoglobulin"/>
    <property type="match status" value="2"/>
</dbReference>
<evidence type="ECO:0000313" key="4">
    <source>
        <dbReference type="EMBL" id="KAK6483177.1"/>
    </source>
</evidence>
<evidence type="ECO:0000259" key="3">
    <source>
        <dbReference type="PROSITE" id="PS50835"/>
    </source>
</evidence>
<comment type="caution">
    <text evidence="4">The sequence shown here is derived from an EMBL/GenBank/DDBJ whole genome shotgun (WGS) entry which is preliminary data.</text>
</comment>